<dbReference type="AlphaFoldDB" id="A0A7C8NCQ6"/>
<proteinExistence type="predicted"/>
<reference evidence="11 12" key="1">
    <citation type="submission" date="2019-06" db="EMBL/GenBank/DDBJ databases">
        <authorList>
            <person name="Palmer J.M."/>
        </authorList>
    </citation>
    <scope>NUCLEOTIDE SEQUENCE [LARGE SCALE GENOMIC DNA]</scope>
    <source>
        <strain evidence="11 12">TWF102</strain>
    </source>
</reference>
<evidence type="ECO:0000256" key="2">
    <source>
        <dbReference type="ARBA" id="ARBA00022723"/>
    </source>
</evidence>
<dbReference type="CDD" id="cd00067">
    <property type="entry name" value="GAL4"/>
    <property type="match status" value="1"/>
</dbReference>
<dbReference type="GO" id="GO:0005634">
    <property type="term" value="C:nucleus"/>
    <property type="evidence" value="ECO:0007669"/>
    <property type="project" value="UniProtKB-SubCell"/>
</dbReference>
<dbReference type="CDD" id="cd12148">
    <property type="entry name" value="fungal_TF_MHR"/>
    <property type="match status" value="1"/>
</dbReference>
<feature type="region of interest" description="Disordered" evidence="9">
    <location>
        <begin position="192"/>
        <end position="212"/>
    </location>
</feature>
<feature type="coiled-coil region" evidence="8">
    <location>
        <begin position="150"/>
        <end position="177"/>
    </location>
</feature>
<dbReference type="SUPFAM" id="SSF57701">
    <property type="entry name" value="Zn2/Cys6 DNA-binding domain"/>
    <property type="match status" value="1"/>
</dbReference>
<evidence type="ECO:0000256" key="9">
    <source>
        <dbReference type="SAM" id="MobiDB-lite"/>
    </source>
</evidence>
<sequence length="875" mass="97625">MAVRGPGTGDVHVEHVDAHIAAAPLGKPLPMPDINTDGLRTTTNNTATTTTTTTNTIYTGYLDTPPATPDPILLSPISSKQSKQKTTLLLPLQPGTMATVNQTTMACARCKKKKIKCDGKQPSCSACTRAKVACAVPDIISQAGLARGHVEKLENRISELQSLIDTKTRELKEINNRQGSFSSYYTNSPISSNPFTPGKRSSATSIPRSALSQTPTLLHQEDHSQGDLSLARLLVQTLHLKDHGPCISKLSHLVANERSTAFESINAAERLPLEQNGKILLNSYLDNEQRCFPFLSRRKIIRLYNEIYSGSSEFNQKNIQDYFCLYMIFAIACLSHPPGIEDPQTNALRYYKAALICRERLPRGSTLSIVQGILLLCLFSMHAKVSQDAWRLSRRALHISIEGEFHLSRRSKSQNLENETPVTRIQRRAFWSAYCLNRITSNLIYDRPPSIPEASIDVEMPLDFELDVSNIGALAVSLLPCLTSLYGISTSAFTSFNSLDPPSDDMAVQLRTRMEQITACSTRLFELLQTAFPDKIQGGSLQDVDWVPHYVTISFNSHAMLMHQWAIAAIAAKYDGVPQQIKNKAIKHCIETIRFLGQELPILGPREQELPTLKFGHLRTAFIIMLRSLVIMLSTLLANEYNFLAVMLEDNDNLEPEDIDQAICIGIRFLKDVGPRQGQSCAFLPALVLALRYAVYERDFGKPPKIPFSRPEEHYRMIEKRIEENYPRLFQLASSMNVSSMPISMGLRRLEEEIEANTPPMDAFKEFGDSAGELEELARVVRWRLKVQYEVGDARDSLRAFEERMGADRVMETGDMGFSGLAGFNAHQEIGGDSMHHYGPNFIQDFPNPGRGGVGAGLKMDVDFSGFETDIITFE</sequence>
<keyword evidence="6" id="KW-0804">Transcription</keyword>
<dbReference type="GO" id="GO:0043565">
    <property type="term" value="F:sequence-specific DNA binding"/>
    <property type="evidence" value="ECO:0007669"/>
    <property type="project" value="TreeGrafter"/>
</dbReference>
<dbReference type="PANTHER" id="PTHR47782">
    <property type="entry name" value="ZN(II)2CYS6 TRANSCRIPTION FACTOR (EUROFUNG)-RELATED"/>
    <property type="match status" value="1"/>
</dbReference>
<dbReference type="InterPro" id="IPR052202">
    <property type="entry name" value="Yeast_MetPath_Reg"/>
</dbReference>
<evidence type="ECO:0000256" key="1">
    <source>
        <dbReference type="ARBA" id="ARBA00004123"/>
    </source>
</evidence>
<evidence type="ECO:0000256" key="8">
    <source>
        <dbReference type="SAM" id="Coils"/>
    </source>
</evidence>
<evidence type="ECO:0000256" key="3">
    <source>
        <dbReference type="ARBA" id="ARBA00022833"/>
    </source>
</evidence>
<gene>
    <name evidence="11" type="ORF">TWF102_003702</name>
</gene>
<dbReference type="PROSITE" id="PS00463">
    <property type="entry name" value="ZN2_CY6_FUNGAL_1"/>
    <property type="match status" value="1"/>
</dbReference>
<dbReference type="GO" id="GO:0006351">
    <property type="term" value="P:DNA-templated transcription"/>
    <property type="evidence" value="ECO:0007669"/>
    <property type="project" value="InterPro"/>
</dbReference>
<evidence type="ECO:0000256" key="4">
    <source>
        <dbReference type="ARBA" id="ARBA00023015"/>
    </source>
</evidence>
<dbReference type="Proteomes" id="UP000475325">
    <property type="component" value="Unassembled WGS sequence"/>
</dbReference>
<comment type="subcellular location">
    <subcellularLocation>
        <location evidence="1">Nucleus</location>
    </subcellularLocation>
</comment>
<dbReference type="Pfam" id="PF04082">
    <property type="entry name" value="Fungal_trans"/>
    <property type="match status" value="1"/>
</dbReference>
<evidence type="ECO:0000259" key="10">
    <source>
        <dbReference type="PROSITE" id="PS50048"/>
    </source>
</evidence>
<keyword evidence="5" id="KW-0238">DNA-binding</keyword>
<evidence type="ECO:0000313" key="11">
    <source>
        <dbReference type="EMBL" id="KAF3103513.1"/>
    </source>
</evidence>
<dbReference type="Gene3D" id="4.10.240.10">
    <property type="entry name" value="Zn(2)-C6 fungal-type DNA-binding domain"/>
    <property type="match status" value="1"/>
</dbReference>
<keyword evidence="3" id="KW-0862">Zinc</keyword>
<feature type="domain" description="Zn(2)-C6 fungal-type" evidence="10">
    <location>
        <begin position="106"/>
        <end position="136"/>
    </location>
</feature>
<dbReference type="InterPro" id="IPR001138">
    <property type="entry name" value="Zn2Cys6_DnaBD"/>
</dbReference>
<protein>
    <recommendedName>
        <fullName evidence="10">Zn(2)-C6 fungal-type domain-containing protein</fullName>
    </recommendedName>
</protein>
<dbReference type="GO" id="GO:0008270">
    <property type="term" value="F:zinc ion binding"/>
    <property type="evidence" value="ECO:0007669"/>
    <property type="project" value="InterPro"/>
</dbReference>
<organism evidence="11 12">
    <name type="scientific">Orbilia oligospora</name>
    <name type="common">Nematode-trapping fungus</name>
    <name type="synonym">Arthrobotrys oligospora</name>
    <dbReference type="NCBI Taxonomy" id="2813651"/>
    <lineage>
        <taxon>Eukaryota</taxon>
        <taxon>Fungi</taxon>
        <taxon>Dikarya</taxon>
        <taxon>Ascomycota</taxon>
        <taxon>Pezizomycotina</taxon>
        <taxon>Orbiliomycetes</taxon>
        <taxon>Orbiliales</taxon>
        <taxon>Orbiliaceae</taxon>
        <taxon>Orbilia</taxon>
    </lineage>
</organism>
<keyword evidence="2" id="KW-0479">Metal-binding</keyword>
<dbReference type="PANTHER" id="PTHR47782:SF12">
    <property type="entry name" value="ZN(II)2CYS6 TRANSCRIPTION FACTOR (EUROFUNG)"/>
    <property type="match status" value="1"/>
</dbReference>
<dbReference type="InterPro" id="IPR007219">
    <property type="entry name" value="XnlR_reg_dom"/>
</dbReference>
<accession>A0A7C8NCQ6</accession>
<name>A0A7C8NCQ6_ORBOL</name>
<dbReference type="SMART" id="SM00906">
    <property type="entry name" value="Fungal_trans"/>
    <property type="match status" value="1"/>
</dbReference>
<dbReference type="GO" id="GO:0045944">
    <property type="term" value="P:positive regulation of transcription by RNA polymerase II"/>
    <property type="evidence" value="ECO:0007669"/>
    <property type="project" value="TreeGrafter"/>
</dbReference>
<dbReference type="GO" id="GO:0000981">
    <property type="term" value="F:DNA-binding transcription factor activity, RNA polymerase II-specific"/>
    <property type="evidence" value="ECO:0007669"/>
    <property type="project" value="InterPro"/>
</dbReference>
<evidence type="ECO:0000256" key="7">
    <source>
        <dbReference type="ARBA" id="ARBA00023242"/>
    </source>
</evidence>
<dbReference type="InterPro" id="IPR036864">
    <property type="entry name" value="Zn2-C6_fun-type_DNA-bd_sf"/>
</dbReference>
<keyword evidence="4" id="KW-0805">Transcription regulation</keyword>
<evidence type="ECO:0000313" key="12">
    <source>
        <dbReference type="Proteomes" id="UP000475325"/>
    </source>
</evidence>
<dbReference type="SMART" id="SM00066">
    <property type="entry name" value="GAL4"/>
    <property type="match status" value="1"/>
</dbReference>
<keyword evidence="7" id="KW-0539">Nucleus</keyword>
<evidence type="ECO:0000256" key="5">
    <source>
        <dbReference type="ARBA" id="ARBA00023125"/>
    </source>
</evidence>
<evidence type="ECO:0000256" key="6">
    <source>
        <dbReference type="ARBA" id="ARBA00023163"/>
    </source>
</evidence>
<comment type="caution">
    <text evidence="11">The sequence shown here is derived from an EMBL/GenBank/DDBJ whole genome shotgun (WGS) entry which is preliminary data.</text>
</comment>
<dbReference type="PROSITE" id="PS50048">
    <property type="entry name" value="ZN2_CY6_FUNGAL_2"/>
    <property type="match status" value="1"/>
</dbReference>
<keyword evidence="8" id="KW-0175">Coiled coil</keyword>
<dbReference type="Pfam" id="PF00172">
    <property type="entry name" value="Zn_clus"/>
    <property type="match status" value="1"/>
</dbReference>
<dbReference type="EMBL" id="WIQW01000018">
    <property type="protein sequence ID" value="KAF3103513.1"/>
    <property type="molecule type" value="Genomic_DNA"/>
</dbReference>